<evidence type="ECO:0000313" key="2">
    <source>
        <dbReference type="EMBL" id="KAF0468822.1"/>
    </source>
</evidence>
<proteinExistence type="predicted"/>
<reference evidence="2 3" key="1">
    <citation type="journal article" date="2019" name="Environ. Microbiol.">
        <title>At the nexus of three kingdoms: the genome of the mycorrhizal fungus Gigaspora margarita provides insights into plant, endobacterial and fungal interactions.</title>
        <authorList>
            <person name="Venice F."/>
            <person name="Ghignone S."/>
            <person name="Salvioli di Fossalunga A."/>
            <person name="Amselem J."/>
            <person name="Novero M."/>
            <person name="Xianan X."/>
            <person name="Sedzielewska Toro K."/>
            <person name="Morin E."/>
            <person name="Lipzen A."/>
            <person name="Grigoriev I.V."/>
            <person name="Henrissat B."/>
            <person name="Martin F.M."/>
            <person name="Bonfante P."/>
        </authorList>
    </citation>
    <scope>NUCLEOTIDE SEQUENCE [LARGE SCALE GENOMIC DNA]</scope>
    <source>
        <strain evidence="2 3">BEG34</strain>
    </source>
</reference>
<evidence type="ECO:0000256" key="1">
    <source>
        <dbReference type="SAM" id="MobiDB-lite"/>
    </source>
</evidence>
<dbReference type="OrthoDB" id="2374747at2759"/>
<evidence type="ECO:0000313" key="3">
    <source>
        <dbReference type="Proteomes" id="UP000439903"/>
    </source>
</evidence>
<protein>
    <submittedName>
        <fullName evidence="2">SPX-domain-containing protein</fullName>
    </submittedName>
</protein>
<gene>
    <name evidence="2" type="ORF">F8M41_025754</name>
</gene>
<name>A0A8H3XJN0_GIGMA</name>
<sequence length="516" mass="60134">MTINFYAPCIIGSSVRVYIRTLLKINIFCTCNFFFHIMSGSKRKTRSFERDIKEEPVAWKSFIKTLEKPNVSNRLLEYLCSLKHKTLLVCKKQKTHKKWLDTISNIWKKHPSARIQKLAKKSVDNYKKEQKSQAVVNFWKNVDDLQNKARLGEELFMIHFEGFSDLVRNRSNKKIHELEDSDETVSSSGSDSEKDNDSEEARYAHIIDLDNVANQMKPPFCSDDEWSSITSVTQKSTELPRHVEDQLGFYLKEFDIKKIRASYKSYTTTTPFTDLDEYTRRVFDYFLFCLENRPEYFSQRPANESTFRARFIEPIIEPFVFIFKDLMDLTWGEISSTSSATRRNFQLAEGKRRRIGSKADGIGSLVSIDDKELLIFELSGAPTRLPVRHSVDDKIKLDECLVDVLNNLLEEFKECSFELAKNLKVFGFQTEGFNCTISVSEIVGRGIYCRRTLSRFCLPTRVQDLYYLYDLFRTMFSFRNELAASLDIIQELKIAKTRKLKVDDPVGDYMLRLPPS</sequence>
<accession>A0A8H3XJN0</accession>
<comment type="caution">
    <text evidence="2">The sequence shown here is derived from an EMBL/GenBank/DDBJ whole genome shotgun (WGS) entry which is preliminary data.</text>
</comment>
<dbReference type="Proteomes" id="UP000439903">
    <property type="component" value="Unassembled WGS sequence"/>
</dbReference>
<feature type="region of interest" description="Disordered" evidence="1">
    <location>
        <begin position="177"/>
        <end position="198"/>
    </location>
</feature>
<keyword evidence="3" id="KW-1185">Reference proteome</keyword>
<dbReference type="EMBL" id="WTPW01000935">
    <property type="protein sequence ID" value="KAF0468822.1"/>
    <property type="molecule type" value="Genomic_DNA"/>
</dbReference>
<organism evidence="2 3">
    <name type="scientific">Gigaspora margarita</name>
    <dbReference type="NCBI Taxonomy" id="4874"/>
    <lineage>
        <taxon>Eukaryota</taxon>
        <taxon>Fungi</taxon>
        <taxon>Fungi incertae sedis</taxon>
        <taxon>Mucoromycota</taxon>
        <taxon>Glomeromycotina</taxon>
        <taxon>Glomeromycetes</taxon>
        <taxon>Diversisporales</taxon>
        <taxon>Gigasporaceae</taxon>
        <taxon>Gigaspora</taxon>
    </lineage>
</organism>
<dbReference type="AlphaFoldDB" id="A0A8H3XJN0"/>